<dbReference type="STRING" id="44576.SAMN05421881_101370"/>
<dbReference type="GO" id="GO:0008270">
    <property type="term" value="F:zinc ion binding"/>
    <property type="evidence" value="ECO:0007669"/>
    <property type="project" value="UniProtKB-UniRule"/>
</dbReference>
<sequence>MHNFTDMPCLYRGRFAPSPSGPLHFGSLVTAVGSYLEAKSRCGEWLVRIEDLDTPRVVAGAADEILRTLEVFGLHWDGAVVYQSQRHDAYRDALERLQRAGWLYPCVCSRKQIALSALTGCDGPVYAGVCRQRPLAMAGPHASLRVRTPDRIMEYGDRVQGPVRLNLEREIGDFVLCRADGIYAYQLAVVVDDAWQGVTHVVRGADLLYSTARQIYLQQLLGYDTPDYLHLPLVLDAQGKKLSKQTRAEPVVLGNPLPSLVAALRFLGQDAPESLLQADVEAFWQWALANWNPDRIPEAGHAGARDPDEESMLRSLIQDN</sequence>
<comment type="function">
    <text evidence="7">Catalyzes the tRNA-independent activation of glutamate in presence of ATP and the subsequent transfer of glutamate onto a tRNA(Asp). Glutamate is transferred on the 2-amino-5-(4,5-dihydroxy-2-cyclopenten-1-yl) moiety of the queuosine in the wobble position of the QUC anticodon.</text>
</comment>
<reference evidence="11 12" key="1">
    <citation type="submission" date="2016-10" db="EMBL/GenBank/DDBJ databases">
        <authorList>
            <person name="de Groot N.N."/>
        </authorList>
    </citation>
    <scope>NUCLEOTIDE SEQUENCE [LARGE SCALE GENOMIC DNA]</scope>
    <source>
        <strain evidence="11 12">Nm1</strain>
    </source>
</reference>
<dbReference type="Pfam" id="PF00749">
    <property type="entry name" value="tRNA-synt_1c"/>
    <property type="match status" value="1"/>
</dbReference>
<evidence type="ECO:0000256" key="3">
    <source>
        <dbReference type="ARBA" id="ARBA00022741"/>
    </source>
</evidence>
<keyword evidence="2 7" id="KW-0479">Metal-binding</keyword>
<comment type="cofactor">
    <cofactor evidence="7">
        <name>Zn(2+)</name>
        <dbReference type="ChEBI" id="CHEBI:29105"/>
    </cofactor>
    <text evidence="7">Binds 1 zinc ion per subunit.</text>
</comment>
<dbReference type="FunFam" id="3.40.50.620:FF:000093">
    <property type="entry name" value="Glutamyl-Q tRNA(Asp) synthetase"/>
    <property type="match status" value="1"/>
</dbReference>
<evidence type="ECO:0000256" key="7">
    <source>
        <dbReference type="HAMAP-Rule" id="MF_01428"/>
    </source>
</evidence>
<organism evidence="11 12">
    <name type="scientific">Nitrosomonas halophila</name>
    <dbReference type="NCBI Taxonomy" id="44576"/>
    <lineage>
        <taxon>Bacteria</taxon>
        <taxon>Pseudomonadati</taxon>
        <taxon>Pseudomonadota</taxon>
        <taxon>Betaproteobacteria</taxon>
        <taxon>Nitrosomonadales</taxon>
        <taxon>Nitrosomonadaceae</taxon>
        <taxon>Nitrosomonas</taxon>
    </lineage>
</organism>
<feature type="binding site" evidence="7">
    <location>
        <position position="50"/>
    </location>
    <ligand>
        <name>L-glutamate</name>
        <dbReference type="ChEBI" id="CHEBI:29985"/>
    </ligand>
</feature>
<evidence type="ECO:0000256" key="4">
    <source>
        <dbReference type="ARBA" id="ARBA00022833"/>
    </source>
</evidence>
<dbReference type="HAMAP" id="MF_01428">
    <property type="entry name" value="Glu_Q_tRNA_synth"/>
    <property type="match status" value="1"/>
</dbReference>
<accession>A0A1H3G026</accession>
<dbReference type="InterPro" id="IPR049940">
    <property type="entry name" value="GluQ/Sye"/>
</dbReference>
<evidence type="ECO:0000256" key="2">
    <source>
        <dbReference type="ARBA" id="ARBA00022723"/>
    </source>
</evidence>
<evidence type="ECO:0000313" key="12">
    <source>
        <dbReference type="Proteomes" id="UP000198640"/>
    </source>
</evidence>
<dbReference type="NCBIfam" id="NF004314">
    <property type="entry name" value="PRK05710.1-3"/>
    <property type="match status" value="1"/>
</dbReference>
<feature type="binding site" evidence="7">
    <location>
        <position position="108"/>
    </location>
    <ligand>
        <name>Zn(2+)</name>
        <dbReference type="ChEBI" id="CHEBI:29105"/>
    </ligand>
</feature>
<feature type="compositionally biased region" description="Basic and acidic residues" evidence="9">
    <location>
        <begin position="297"/>
        <end position="306"/>
    </location>
</feature>
<feature type="binding site" evidence="7">
    <location>
        <position position="130"/>
    </location>
    <ligand>
        <name>Zn(2+)</name>
        <dbReference type="ChEBI" id="CHEBI:29105"/>
    </ligand>
</feature>
<dbReference type="GO" id="GO:0006400">
    <property type="term" value="P:tRNA modification"/>
    <property type="evidence" value="ECO:0007669"/>
    <property type="project" value="InterPro"/>
</dbReference>
<keyword evidence="12" id="KW-1185">Reference proteome</keyword>
<protein>
    <recommendedName>
        <fullName evidence="7">Glutamyl-Q tRNA(Asp) synthetase</fullName>
        <shortName evidence="7">Glu-Q-RSs</shortName>
        <ecNumber evidence="7">6.1.1.-</ecNumber>
    </recommendedName>
</protein>
<dbReference type="EMBL" id="FNOY01000013">
    <property type="protein sequence ID" value="SDX96510.1"/>
    <property type="molecule type" value="Genomic_DNA"/>
</dbReference>
<dbReference type="GO" id="GO:0004818">
    <property type="term" value="F:glutamate-tRNA ligase activity"/>
    <property type="evidence" value="ECO:0007669"/>
    <property type="project" value="TreeGrafter"/>
</dbReference>
<dbReference type="PANTHER" id="PTHR43311:SF1">
    <property type="entry name" value="GLUTAMYL-Q TRNA(ASP) SYNTHETASE"/>
    <property type="match status" value="1"/>
</dbReference>
<dbReference type="GO" id="GO:0005524">
    <property type="term" value="F:ATP binding"/>
    <property type="evidence" value="ECO:0007669"/>
    <property type="project" value="UniProtKB-KW"/>
</dbReference>
<feature type="binding site" evidence="7">
    <location>
        <position position="106"/>
    </location>
    <ligand>
        <name>Zn(2+)</name>
        <dbReference type="ChEBI" id="CHEBI:29105"/>
    </ligand>
</feature>
<keyword evidence="6 7" id="KW-0030">Aminoacyl-tRNA synthetase</keyword>
<dbReference type="RefSeq" id="WP_245725092.1">
    <property type="nucleotide sequence ID" value="NZ_FNOY01000013.1"/>
</dbReference>
<dbReference type="NCBIfam" id="TIGR03838">
    <property type="entry name" value="queuosine_YadB"/>
    <property type="match status" value="1"/>
</dbReference>
<gene>
    <name evidence="7" type="primary">gluQ</name>
    <name evidence="11" type="ORF">SAMN05421881_101370</name>
</gene>
<evidence type="ECO:0000259" key="10">
    <source>
        <dbReference type="Pfam" id="PF00749"/>
    </source>
</evidence>
<feature type="binding site" evidence="7">
    <location>
        <position position="244"/>
    </location>
    <ligand>
        <name>ATP</name>
        <dbReference type="ChEBI" id="CHEBI:30616"/>
    </ligand>
</feature>
<feature type="region of interest" description="Disordered" evidence="9">
    <location>
        <begin position="297"/>
        <end position="320"/>
    </location>
</feature>
<dbReference type="GO" id="GO:0006424">
    <property type="term" value="P:glutamyl-tRNA aminoacylation"/>
    <property type="evidence" value="ECO:0007669"/>
    <property type="project" value="InterPro"/>
</dbReference>
<feature type="binding site" evidence="7">
    <location>
        <begin position="14"/>
        <end position="18"/>
    </location>
    <ligand>
        <name>L-glutamate</name>
        <dbReference type="ChEBI" id="CHEBI:29985"/>
    </ligand>
</feature>
<keyword evidence="4 7" id="KW-0862">Zinc</keyword>
<dbReference type="SUPFAM" id="SSF52374">
    <property type="entry name" value="Nucleotidylyl transferase"/>
    <property type="match status" value="1"/>
</dbReference>
<dbReference type="PRINTS" id="PR00987">
    <property type="entry name" value="TRNASYNTHGLU"/>
</dbReference>
<keyword evidence="1 7" id="KW-0436">Ligase</keyword>
<feature type="binding site" evidence="7">
    <location>
        <position position="203"/>
    </location>
    <ligand>
        <name>L-glutamate</name>
        <dbReference type="ChEBI" id="CHEBI:29985"/>
    </ligand>
</feature>
<dbReference type="InterPro" id="IPR020058">
    <property type="entry name" value="Glu/Gln-tRNA-synth_Ib_cat-dom"/>
</dbReference>
<dbReference type="InterPro" id="IPR000924">
    <property type="entry name" value="Glu/Gln-tRNA-synth"/>
</dbReference>
<keyword evidence="5 7" id="KW-0067">ATP-binding</keyword>
<feature type="binding site" evidence="7">
    <location>
        <position position="126"/>
    </location>
    <ligand>
        <name>Zn(2+)</name>
        <dbReference type="ChEBI" id="CHEBI:29105"/>
    </ligand>
</feature>
<evidence type="ECO:0000256" key="9">
    <source>
        <dbReference type="SAM" id="MobiDB-lite"/>
    </source>
</evidence>
<dbReference type="PANTHER" id="PTHR43311">
    <property type="entry name" value="GLUTAMATE--TRNA LIGASE"/>
    <property type="match status" value="1"/>
</dbReference>
<keyword evidence="3 7" id="KW-0547">Nucleotide-binding</keyword>
<comment type="similarity">
    <text evidence="7">Belongs to the class-I aminoacyl-tRNA synthetase family. GluQ subfamily.</text>
</comment>
<keyword evidence="8" id="KW-0648">Protein biosynthesis</keyword>
<dbReference type="InterPro" id="IPR022380">
    <property type="entry name" value="Glu-Q_tRNA(Asp)_Synthase"/>
</dbReference>
<dbReference type="Proteomes" id="UP000198640">
    <property type="component" value="Unassembled WGS sequence"/>
</dbReference>
<feature type="short sequence motif" description="'KMSKS' region" evidence="7">
    <location>
        <begin position="241"/>
        <end position="245"/>
    </location>
</feature>
<evidence type="ECO:0000256" key="5">
    <source>
        <dbReference type="ARBA" id="ARBA00022840"/>
    </source>
</evidence>
<evidence type="ECO:0000256" key="6">
    <source>
        <dbReference type="ARBA" id="ARBA00023146"/>
    </source>
</evidence>
<dbReference type="EC" id="6.1.1.-" evidence="7"/>
<evidence type="ECO:0000256" key="8">
    <source>
        <dbReference type="RuleBase" id="RU363037"/>
    </source>
</evidence>
<feature type="short sequence motif" description="'HIGH' region" evidence="7">
    <location>
        <begin position="17"/>
        <end position="27"/>
    </location>
</feature>
<dbReference type="InterPro" id="IPR014729">
    <property type="entry name" value="Rossmann-like_a/b/a_fold"/>
</dbReference>
<evidence type="ECO:0000313" key="11">
    <source>
        <dbReference type="EMBL" id="SDX96510.1"/>
    </source>
</evidence>
<name>A0A1H3G026_9PROT</name>
<feature type="binding site" evidence="7">
    <location>
        <position position="185"/>
    </location>
    <ligand>
        <name>L-glutamate</name>
        <dbReference type="ChEBI" id="CHEBI:29985"/>
    </ligand>
</feature>
<evidence type="ECO:0000256" key="1">
    <source>
        <dbReference type="ARBA" id="ARBA00022598"/>
    </source>
</evidence>
<dbReference type="GO" id="GO:0005829">
    <property type="term" value="C:cytosol"/>
    <property type="evidence" value="ECO:0007669"/>
    <property type="project" value="TreeGrafter"/>
</dbReference>
<dbReference type="AlphaFoldDB" id="A0A1H3G026"/>
<proteinExistence type="inferred from homology"/>
<dbReference type="Gene3D" id="3.40.50.620">
    <property type="entry name" value="HUPs"/>
    <property type="match status" value="1"/>
</dbReference>
<feature type="domain" description="Glutamyl/glutaminyl-tRNA synthetase class Ib catalytic" evidence="10">
    <location>
        <begin position="12"/>
        <end position="246"/>
    </location>
</feature>